<dbReference type="Proteomes" id="UP000177092">
    <property type="component" value="Unassembled WGS sequence"/>
</dbReference>
<evidence type="ECO:0000313" key="2">
    <source>
        <dbReference type="EMBL" id="OGG20090.1"/>
    </source>
</evidence>
<dbReference type="AlphaFoldDB" id="A0A1F6A5W2"/>
<feature type="transmembrane region" description="Helical" evidence="1">
    <location>
        <begin position="20"/>
        <end position="40"/>
    </location>
</feature>
<comment type="caution">
    <text evidence="2">The sequence shown here is derived from an EMBL/GenBank/DDBJ whole genome shotgun (WGS) entry which is preliminary data.</text>
</comment>
<reference evidence="2 3" key="1">
    <citation type="journal article" date="2016" name="Nat. Commun.">
        <title>Thousands of microbial genomes shed light on interconnected biogeochemical processes in an aquifer system.</title>
        <authorList>
            <person name="Anantharaman K."/>
            <person name="Brown C.T."/>
            <person name="Hug L.A."/>
            <person name="Sharon I."/>
            <person name="Castelle C.J."/>
            <person name="Probst A.J."/>
            <person name="Thomas B.C."/>
            <person name="Singh A."/>
            <person name="Wilkins M.J."/>
            <person name="Karaoz U."/>
            <person name="Brodie E.L."/>
            <person name="Williams K.H."/>
            <person name="Hubbard S.S."/>
            <person name="Banfield J.F."/>
        </authorList>
    </citation>
    <scope>NUCLEOTIDE SEQUENCE [LARGE SCALE GENOMIC DNA]</scope>
</reference>
<organism evidence="2 3">
    <name type="scientific">Candidatus Gottesmanbacteria bacterium RIFCSPHIGHO2_02_FULL_40_13</name>
    <dbReference type="NCBI Taxonomy" id="1798384"/>
    <lineage>
        <taxon>Bacteria</taxon>
        <taxon>Candidatus Gottesmaniibacteriota</taxon>
    </lineage>
</organism>
<accession>A0A1F6A5W2</accession>
<sequence>MIPDKYKFNLTKLFAGKNLFYTTLCLLIITISGLQIHRFLSKPTISNIKRGDIVSYSRYSIKYAGRVLGLPGESVLFKGVFYLKSQDKIYKVAENNLPDHRYLLSTDDLRLNSQRWFTVGKNEIYVIKDEYPQQPEWAGNPNSKIITIRTLDIPGGVVKAEELTSIKNQSGTNNVVLNTYQSVVNNPDKIPKVDLLYPPKIVNRSKITAIFKINLLDRALINSEFLKINPDSKFFGQENRADINYIYFNPGRTNGVEITLNGTDLVSHGFATRPYILCSKYIDTLERTGTDYYENEQECMEQSQIDLLVFTNLELNQGNNQLEIIRRDTNTPIRYEIVYNPQYSENPSSLPISADIPVEKRFSSAHNCTTLSIGKVISIPMVNSPDSNFYYRLSFPQSIRERGNVSQRLVYFGIEGVLYEITLPSNSEFNKVIHTSGDLDIPLDYLVYKNWVKANPSQMLKTDNLPDASFYYPGIYLELVPFDRSDKVYPSYVLPWGTINSSSCDG</sequence>
<dbReference type="Gene3D" id="2.10.109.10">
    <property type="entry name" value="Umud Fragment, subunit A"/>
    <property type="match status" value="1"/>
</dbReference>
<evidence type="ECO:0000256" key="1">
    <source>
        <dbReference type="SAM" id="Phobius"/>
    </source>
</evidence>
<proteinExistence type="predicted"/>
<protein>
    <submittedName>
        <fullName evidence="2">Uncharacterized protein</fullName>
    </submittedName>
</protein>
<dbReference type="InterPro" id="IPR036286">
    <property type="entry name" value="LexA/Signal_pep-like_sf"/>
</dbReference>
<keyword evidence="1" id="KW-1133">Transmembrane helix</keyword>
<keyword evidence="1" id="KW-0472">Membrane</keyword>
<dbReference type="SUPFAM" id="SSF51306">
    <property type="entry name" value="LexA/Signal peptidase"/>
    <property type="match status" value="1"/>
</dbReference>
<dbReference type="EMBL" id="MFJN01000057">
    <property type="protein sequence ID" value="OGG20090.1"/>
    <property type="molecule type" value="Genomic_DNA"/>
</dbReference>
<gene>
    <name evidence="2" type="ORF">A3D03_03620</name>
</gene>
<name>A0A1F6A5W2_9BACT</name>
<keyword evidence="1" id="KW-0812">Transmembrane</keyword>
<evidence type="ECO:0000313" key="3">
    <source>
        <dbReference type="Proteomes" id="UP000177092"/>
    </source>
</evidence>